<dbReference type="AlphaFoldDB" id="A0A0F9N1Q1"/>
<accession>A0A0F9N1Q1</accession>
<proteinExistence type="predicted"/>
<comment type="caution">
    <text evidence="1">The sequence shown here is derived from an EMBL/GenBank/DDBJ whole genome shotgun (WGS) entry which is preliminary data.</text>
</comment>
<organism evidence="1">
    <name type="scientific">marine sediment metagenome</name>
    <dbReference type="NCBI Taxonomy" id="412755"/>
    <lineage>
        <taxon>unclassified sequences</taxon>
        <taxon>metagenomes</taxon>
        <taxon>ecological metagenomes</taxon>
    </lineage>
</organism>
<reference evidence="1" key="1">
    <citation type="journal article" date="2015" name="Nature">
        <title>Complex archaea that bridge the gap between prokaryotes and eukaryotes.</title>
        <authorList>
            <person name="Spang A."/>
            <person name="Saw J.H."/>
            <person name="Jorgensen S.L."/>
            <person name="Zaremba-Niedzwiedzka K."/>
            <person name="Martijn J."/>
            <person name="Lind A.E."/>
            <person name="van Eijk R."/>
            <person name="Schleper C."/>
            <person name="Guy L."/>
            <person name="Ettema T.J."/>
        </authorList>
    </citation>
    <scope>NUCLEOTIDE SEQUENCE</scope>
</reference>
<name>A0A0F9N1Q1_9ZZZZ</name>
<gene>
    <name evidence="1" type="ORF">LCGC14_1390430</name>
</gene>
<protein>
    <submittedName>
        <fullName evidence="1">Uncharacterized protein</fullName>
    </submittedName>
</protein>
<sequence>MSITLPDRKARIANDDEYGMCIKYSAKTVAKNVLVNPHVWKIIDRLDGKYIESSSFFVSRIQKIRLAFKNRPQCLDTDTIIIEDSQGSKIVFDKNTCNFIFQTEEGEKILNVF</sequence>
<dbReference type="EMBL" id="LAZR01008980">
    <property type="protein sequence ID" value="KKM75417.1"/>
    <property type="molecule type" value="Genomic_DNA"/>
</dbReference>
<evidence type="ECO:0000313" key="1">
    <source>
        <dbReference type="EMBL" id="KKM75417.1"/>
    </source>
</evidence>